<accession>A0A132NL91</accession>
<dbReference type="Pfam" id="PF26035">
    <property type="entry name" value="DUF8010"/>
    <property type="match status" value="1"/>
</dbReference>
<dbReference type="Proteomes" id="UP000070598">
    <property type="component" value="Unassembled WGS sequence"/>
</dbReference>
<comment type="caution">
    <text evidence="2">The sequence shown here is derived from an EMBL/GenBank/DDBJ whole genome shotgun (WGS) entry which is preliminary data.</text>
</comment>
<dbReference type="InterPro" id="IPR058323">
    <property type="entry name" value="DUF8010"/>
</dbReference>
<feature type="non-terminal residue" evidence="2">
    <location>
        <position position="112"/>
    </location>
</feature>
<dbReference type="PATRIC" id="fig|1469144.9.peg.5440"/>
<evidence type="ECO:0000313" key="3">
    <source>
        <dbReference type="Proteomes" id="UP000070598"/>
    </source>
</evidence>
<dbReference type="EMBL" id="JYIK01000233">
    <property type="protein sequence ID" value="KWX10838.1"/>
    <property type="molecule type" value="Genomic_DNA"/>
</dbReference>
<protein>
    <recommendedName>
        <fullName evidence="1">DUF8010 domain-containing protein</fullName>
    </recommendedName>
</protein>
<name>A0A132NL91_9ACTN</name>
<sequence length="112" mass="12030">MTKLRFTDGDQRADLESYLGRLLQYDQHAVVRMQAAGRVLGVFGRPPFEVLSLRAVALAEDAHLDVTVSAGELLESVDGSADVVTVPPPVTGPGWVGLLPPRTGWEPLGRVP</sequence>
<gene>
    <name evidence="2" type="ORF">TR74_01245</name>
</gene>
<feature type="domain" description="DUF8010" evidence="1">
    <location>
        <begin position="2"/>
        <end position="97"/>
    </location>
</feature>
<evidence type="ECO:0000259" key="1">
    <source>
        <dbReference type="Pfam" id="PF26035"/>
    </source>
</evidence>
<dbReference type="AlphaFoldDB" id="A0A132NL91"/>
<reference evidence="3" key="1">
    <citation type="submission" date="2015-02" db="EMBL/GenBank/DDBJ databases">
        <title>Physiological reanalysis, assessment of diazotrophy, and genome sequences of multiple isolates of Streptomyces thermoautotrophicus.</title>
        <authorList>
            <person name="MacKellar D.C."/>
            <person name="Lieber L."/>
            <person name="Norman J."/>
            <person name="Bolger A."/>
            <person name="Tobin C."/>
            <person name="Murray J.W."/>
            <person name="Friesen M."/>
            <person name="Prell J."/>
        </authorList>
    </citation>
    <scope>NUCLEOTIDE SEQUENCE [LARGE SCALE GENOMIC DNA]</scope>
    <source>
        <strain evidence="3">UBT1</strain>
    </source>
</reference>
<organism evidence="2 3">
    <name type="scientific">Carbonactinospora thermoautotrophica</name>
    <dbReference type="NCBI Taxonomy" id="1469144"/>
    <lineage>
        <taxon>Bacteria</taxon>
        <taxon>Bacillati</taxon>
        <taxon>Actinomycetota</taxon>
        <taxon>Actinomycetes</taxon>
        <taxon>Kitasatosporales</taxon>
        <taxon>Carbonactinosporaceae</taxon>
        <taxon>Carbonactinospora</taxon>
    </lineage>
</organism>
<proteinExistence type="predicted"/>
<evidence type="ECO:0000313" key="2">
    <source>
        <dbReference type="EMBL" id="KWX10838.1"/>
    </source>
</evidence>